<dbReference type="PATRIC" id="fig|755172.3.peg.1725"/>
<name>A0A134AC81_9FIRM</name>
<dbReference type="InterPro" id="IPR050709">
    <property type="entry name" value="Biotin_Carboxyl_Carrier/Decarb"/>
</dbReference>
<evidence type="ECO:0000313" key="3">
    <source>
        <dbReference type="EMBL" id="KXB65258.1"/>
    </source>
</evidence>
<dbReference type="Pfam" id="PF00364">
    <property type="entry name" value="Biotin_lipoyl"/>
    <property type="match status" value="1"/>
</dbReference>
<dbReference type="Gene3D" id="2.40.50.100">
    <property type="match status" value="1"/>
</dbReference>
<dbReference type="SUPFAM" id="SSF51230">
    <property type="entry name" value="Single hybrid motif"/>
    <property type="match status" value="1"/>
</dbReference>
<sequence>MKSPLPGRIEEIRFKNGERVEEGSVVLILESMKMSIPLSAEKSGRIRYFVEDQEAVLRGEKLFIIEA</sequence>
<keyword evidence="1" id="KW-0092">Biotin</keyword>
<dbReference type="RefSeq" id="WP_068369858.1">
    <property type="nucleotide sequence ID" value="NZ_CAUPGT010000002.1"/>
</dbReference>
<gene>
    <name evidence="3" type="ORF">HMPREF1863_01766</name>
</gene>
<dbReference type="OrthoDB" id="9812676at2"/>
<dbReference type="InterPro" id="IPR000089">
    <property type="entry name" value="Biotin_lipoyl"/>
</dbReference>
<dbReference type="PANTHER" id="PTHR45266">
    <property type="entry name" value="OXALOACETATE DECARBOXYLASE ALPHA CHAIN"/>
    <property type="match status" value="1"/>
</dbReference>
<dbReference type="PANTHER" id="PTHR45266:SF3">
    <property type="entry name" value="OXALOACETATE DECARBOXYLASE ALPHA CHAIN"/>
    <property type="match status" value="1"/>
</dbReference>
<dbReference type="CDD" id="cd06850">
    <property type="entry name" value="biotinyl_domain"/>
    <property type="match status" value="1"/>
</dbReference>
<dbReference type="Proteomes" id="UP000070442">
    <property type="component" value="Unassembled WGS sequence"/>
</dbReference>
<dbReference type="InterPro" id="IPR011053">
    <property type="entry name" value="Single_hybrid_motif"/>
</dbReference>
<dbReference type="PROSITE" id="PS50968">
    <property type="entry name" value="BIOTINYL_LIPOYL"/>
    <property type="match status" value="1"/>
</dbReference>
<evidence type="ECO:0000313" key="4">
    <source>
        <dbReference type="Proteomes" id="UP000070442"/>
    </source>
</evidence>
<dbReference type="AlphaFoldDB" id="A0A134AC81"/>
<comment type="caution">
    <text evidence="3">The sequence shown here is derived from an EMBL/GenBank/DDBJ whole genome shotgun (WGS) entry which is preliminary data.</text>
</comment>
<accession>A0A134AC81</accession>
<dbReference type="STRING" id="755172.HMPREF1863_01766"/>
<evidence type="ECO:0000259" key="2">
    <source>
        <dbReference type="PROSITE" id="PS50968"/>
    </source>
</evidence>
<feature type="domain" description="Lipoyl-binding" evidence="2">
    <location>
        <begin position="1"/>
        <end position="66"/>
    </location>
</feature>
<proteinExistence type="predicted"/>
<evidence type="ECO:0000256" key="1">
    <source>
        <dbReference type="ARBA" id="ARBA00023267"/>
    </source>
</evidence>
<protein>
    <submittedName>
        <fullName evidence="3">Biotin-requiring enzyme</fullName>
    </submittedName>
</protein>
<organism evidence="3 4">
    <name type="scientific">Aedoeadaptatus coxii</name>
    <dbReference type="NCBI Taxonomy" id="755172"/>
    <lineage>
        <taxon>Bacteria</taxon>
        <taxon>Bacillati</taxon>
        <taxon>Bacillota</taxon>
        <taxon>Tissierellia</taxon>
        <taxon>Tissierellales</taxon>
        <taxon>Peptoniphilaceae</taxon>
        <taxon>Aedoeadaptatus</taxon>
    </lineage>
</organism>
<dbReference type="EMBL" id="LSDG01000045">
    <property type="protein sequence ID" value="KXB65258.1"/>
    <property type="molecule type" value="Genomic_DNA"/>
</dbReference>
<reference evidence="4" key="1">
    <citation type="submission" date="2016-01" db="EMBL/GenBank/DDBJ databases">
        <authorList>
            <person name="Mitreva M."/>
            <person name="Pepin K.H."/>
            <person name="Mihindukulasuriya K.A."/>
            <person name="Fulton R."/>
            <person name="Fronick C."/>
            <person name="O'Laughlin M."/>
            <person name="Miner T."/>
            <person name="Herter B."/>
            <person name="Rosa B.A."/>
            <person name="Cordes M."/>
            <person name="Tomlinson C."/>
            <person name="Wollam A."/>
            <person name="Palsikar V.B."/>
            <person name="Mardis E.R."/>
            <person name="Wilson R.K."/>
        </authorList>
    </citation>
    <scope>NUCLEOTIDE SEQUENCE [LARGE SCALE GENOMIC DNA]</scope>
    <source>
        <strain evidence="4">DNF00729</strain>
    </source>
</reference>
<keyword evidence="4" id="KW-1185">Reference proteome</keyword>